<keyword evidence="3" id="KW-0472">Membrane</keyword>
<feature type="transmembrane region" description="Helical" evidence="3">
    <location>
        <begin position="657"/>
        <end position="677"/>
    </location>
</feature>
<feature type="transmembrane region" description="Helical" evidence="3">
    <location>
        <begin position="234"/>
        <end position="254"/>
    </location>
</feature>
<feature type="transmembrane region" description="Helical" evidence="3">
    <location>
        <begin position="908"/>
        <end position="926"/>
    </location>
</feature>
<sequence>MNEALLLILLPLLAAGWILQVRALERRVRRLEQQAASLSERFFALSLWSEVLQKRLDGDTAPEPARLADAEELPPAAPELEVAVEAEARSQPEAVPLVAAAVATPALRPPATPALSPPAPRAPRPRGAGGGPWKRIERLLVENWSGLLGVLVVVAGVTFLTINAGLQLGPRERFLLTLLAGGGLALPSVLWGRRPRWRDLTDAMRSGGGALVLFACAAGGGLPQLGLQWIDDPFTALALLAAGVAANLALAAIARTAAIASLHVAVSLVPLAIGPQGGPALAIAGAIALVGSELPLRHCWPRHRLVVSWVFSAFQVVWFLRNGPALAASPALAAGAVLAAVLVFGPGLLRLHLPGVAPPRLQAVPAALLLSQWGGLGLALLLYPPAAAVRAGALAAAAAAALLLGQGARRRGPRWLALGDGLVGQTLVLAALLSLASLIADGPLLAGVVLLESLLFLAIAVREGSRPLGRVGWWLSAAAGVVLALSGLGAALLRGDTVNQLQTGAVLTVGAGLTAGMQVLLQRRGVPLPLPPLLGWLAGGLVAVGTALVVPEDWRSALSLVVMGAFLVAARRWRPPGLLGGITAAIALAHAAGWLTLLAQASWPPLPLLARLLPMGVLALLLTACAGGGRLQGLGLALLGVDAGLGVLWLLEPLSPLLPGAAWLLLSAGALAGTRWLRGGALRVGLGLSLAYLAAFGASFLVVIGPSQELVTLGVLQVRGRLLIELLAIAVGLHGWFFRAGPELARLPSWKAVQPCFLEGSLIGVMVLLQGEISAPWRAVAWTLLALLLVWPALVRRFAIRLQVYGVIVYWLAVATLLVGLSIGLPTFPAATGAAQTAGLVAIALQTAFVLACRRWLDLERLADPGGWPPLAWVGGRVARRRNLLLGHPLFIAVAVVLASGYDRALLTLLWTAQALAVYLLGVVLREPQFRQVALVGLGACLLRLLSIDMAQADLGLRGLVFVGVGLLLLALNALVHRFRSRFR</sequence>
<name>K9P3Z4_CYAGP</name>
<feature type="transmembrane region" description="Helical" evidence="3">
    <location>
        <begin position="933"/>
        <end position="951"/>
    </location>
</feature>
<feature type="transmembrane region" description="Helical" evidence="3">
    <location>
        <begin position="174"/>
        <end position="191"/>
    </location>
</feature>
<feature type="transmembrane region" description="Helical" evidence="3">
    <location>
        <begin position="326"/>
        <end position="349"/>
    </location>
</feature>
<dbReference type="OrthoDB" id="564698at2"/>
<dbReference type="KEGG" id="cgc:Cyagr_0222"/>
<evidence type="ECO:0000313" key="5">
    <source>
        <dbReference type="Proteomes" id="UP000010388"/>
    </source>
</evidence>
<evidence type="ECO:0000256" key="3">
    <source>
        <dbReference type="SAM" id="Phobius"/>
    </source>
</evidence>
<feature type="transmembrane region" description="Helical" evidence="3">
    <location>
        <begin position="266"/>
        <end position="291"/>
    </location>
</feature>
<feature type="transmembrane region" description="Helical" evidence="3">
    <location>
        <begin position="473"/>
        <end position="495"/>
    </location>
</feature>
<proteinExistence type="predicted"/>
<dbReference type="AlphaFoldDB" id="K9P3Z4"/>
<feature type="transmembrane region" description="Helical" evidence="3">
    <location>
        <begin position="775"/>
        <end position="795"/>
    </location>
</feature>
<reference evidence="5" key="1">
    <citation type="journal article" date="2013" name="Proc. Natl. Acad. Sci. U.S.A.">
        <title>Improving the coverage of the cyanobacterial phylum using diversity-driven genome sequencing.</title>
        <authorList>
            <person name="Shih P.M."/>
            <person name="Wu D."/>
            <person name="Latifi A."/>
            <person name="Axen S.D."/>
            <person name="Fewer D.P."/>
            <person name="Talla E."/>
            <person name="Calteau A."/>
            <person name="Cai F."/>
            <person name="Tandeau de Marsac N."/>
            <person name="Rippka R."/>
            <person name="Herdman M."/>
            <person name="Sivonen K."/>
            <person name="Coursin T."/>
            <person name="Laurent T."/>
            <person name="Goodwin L."/>
            <person name="Nolan M."/>
            <person name="Davenport K.W."/>
            <person name="Han C.S."/>
            <person name="Rubin E.M."/>
            <person name="Eisen J.A."/>
            <person name="Woyke T."/>
            <person name="Gugger M."/>
            <person name="Kerfeld C.A."/>
        </authorList>
    </citation>
    <scope>NUCLEOTIDE SEQUENCE [LARGE SCALE GENOMIC DNA]</scope>
    <source>
        <strain evidence="5">ATCC 27147 / PCC 6307</strain>
    </source>
</reference>
<feature type="transmembrane region" description="Helical" evidence="3">
    <location>
        <begin position="501"/>
        <end position="521"/>
    </location>
</feature>
<feature type="transmembrane region" description="Helical" evidence="3">
    <location>
        <begin position="144"/>
        <end position="162"/>
    </location>
</feature>
<feature type="transmembrane region" description="Helical" evidence="3">
    <location>
        <begin position="444"/>
        <end position="461"/>
    </location>
</feature>
<accession>K9P3Z4</accession>
<feature type="transmembrane region" description="Helical" evidence="3">
    <location>
        <begin position="884"/>
        <end position="902"/>
    </location>
</feature>
<feature type="transmembrane region" description="Helical" evidence="3">
    <location>
        <begin position="608"/>
        <end position="626"/>
    </location>
</feature>
<organism evidence="4 5">
    <name type="scientific">Cyanobium gracile (strain ATCC 27147 / PCC 6307)</name>
    <dbReference type="NCBI Taxonomy" id="292564"/>
    <lineage>
        <taxon>Bacteria</taxon>
        <taxon>Bacillati</taxon>
        <taxon>Cyanobacteriota</taxon>
        <taxon>Cyanophyceae</taxon>
        <taxon>Synechococcales</taxon>
        <taxon>Prochlorococcaceae</taxon>
        <taxon>Cyanobium</taxon>
    </lineage>
</organism>
<feature type="transmembrane region" description="Helical" evidence="3">
    <location>
        <begin position="556"/>
        <end position="573"/>
    </location>
</feature>
<keyword evidence="1" id="KW-0175">Coiled coil</keyword>
<feature type="region of interest" description="Disordered" evidence="2">
    <location>
        <begin position="109"/>
        <end position="130"/>
    </location>
</feature>
<feature type="transmembrane region" description="Helical" evidence="3">
    <location>
        <begin position="417"/>
        <end position="438"/>
    </location>
</feature>
<feature type="transmembrane region" description="Helical" evidence="3">
    <location>
        <begin position="807"/>
        <end position="828"/>
    </location>
</feature>
<feature type="coiled-coil region" evidence="1">
    <location>
        <begin position="14"/>
        <end position="41"/>
    </location>
</feature>
<evidence type="ECO:0000256" key="1">
    <source>
        <dbReference type="SAM" id="Coils"/>
    </source>
</evidence>
<feature type="compositionally biased region" description="Pro residues" evidence="2">
    <location>
        <begin position="109"/>
        <end position="122"/>
    </location>
</feature>
<dbReference type="Proteomes" id="UP000010388">
    <property type="component" value="Chromosome"/>
</dbReference>
<dbReference type="eggNOG" id="ENOG5033XD9">
    <property type="taxonomic scope" value="Bacteria"/>
</dbReference>
<dbReference type="PATRIC" id="fig|292564.3.peg.206"/>
<evidence type="ECO:0000313" key="4">
    <source>
        <dbReference type="EMBL" id="AFY27426.1"/>
    </source>
</evidence>
<feature type="transmembrane region" description="Helical" evidence="3">
    <location>
        <begin position="684"/>
        <end position="706"/>
    </location>
</feature>
<dbReference type="STRING" id="292564.Cyagr_0222"/>
<dbReference type="EMBL" id="CP003495">
    <property type="protein sequence ID" value="AFY27426.1"/>
    <property type="molecule type" value="Genomic_DNA"/>
</dbReference>
<dbReference type="RefSeq" id="WP_015107885.1">
    <property type="nucleotide sequence ID" value="NC_019675.1"/>
</dbReference>
<dbReference type="HOGENOM" id="CLU_272344_0_0_3"/>
<keyword evidence="3" id="KW-0812">Transmembrane</keyword>
<feature type="transmembrane region" description="Helical" evidence="3">
    <location>
        <begin position="303"/>
        <end position="320"/>
    </location>
</feature>
<feature type="transmembrane region" description="Helical" evidence="3">
    <location>
        <begin position="203"/>
        <end position="222"/>
    </location>
</feature>
<feature type="transmembrane region" description="Helical" evidence="3">
    <location>
        <begin position="533"/>
        <end position="550"/>
    </location>
</feature>
<feature type="transmembrane region" description="Helical" evidence="3">
    <location>
        <begin position="633"/>
        <end position="651"/>
    </location>
</feature>
<feature type="transmembrane region" description="Helical" evidence="3">
    <location>
        <begin position="578"/>
        <end position="602"/>
    </location>
</feature>
<gene>
    <name evidence="4" type="ordered locus">Cyagr_0222</name>
</gene>
<feature type="transmembrane region" description="Helical" evidence="3">
    <location>
        <begin position="387"/>
        <end position="405"/>
    </location>
</feature>
<feature type="transmembrane region" description="Helical" evidence="3">
    <location>
        <begin position="957"/>
        <end position="976"/>
    </location>
</feature>
<evidence type="ECO:0000256" key="2">
    <source>
        <dbReference type="SAM" id="MobiDB-lite"/>
    </source>
</evidence>
<protein>
    <submittedName>
        <fullName evidence="4">Putative membrane protein (DUF2339)</fullName>
    </submittedName>
</protein>
<feature type="transmembrane region" description="Helical" evidence="3">
    <location>
        <begin position="834"/>
        <end position="853"/>
    </location>
</feature>
<keyword evidence="3" id="KW-1133">Transmembrane helix</keyword>